<organism evidence="1 2">
    <name type="scientific">Halalkalicoccus tibetensis</name>
    <dbReference type="NCBI Taxonomy" id="175632"/>
    <lineage>
        <taxon>Archaea</taxon>
        <taxon>Methanobacteriati</taxon>
        <taxon>Methanobacteriota</taxon>
        <taxon>Stenosarchaea group</taxon>
        <taxon>Halobacteria</taxon>
        <taxon>Halobacteriales</taxon>
        <taxon>Halococcaceae</taxon>
        <taxon>Halalkalicoccus</taxon>
    </lineage>
</organism>
<reference evidence="1 2" key="1">
    <citation type="journal article" date="2019" name="Int. J. Syst. Evol. Microbiol.">
        <title>The Global Catalogue of Microorganisms (GCM) 10K type strain sequencing project: providing services to taxonomists for standard genome sequencing and annotation.</title>
        <authorList>
            <consortium name="The Broad Institute Genomics Platform"/>
            <consortium name="The Broad Institute Genome Sequencing Center for Infectious Disease"/>
            <person name="Wu L."/>
            <person name="Ma J."/>
        </authorList>
    </citation>
    <scope>NUCLEOTIDE SEQUENCE [LARGE SCALE GENOMIC DNA]</scope>
    <source>
        <strain evidence="1 2">CGMCC 1.3240</strain>
    </source>
</reference>
<protein>
    <submittedName>
        <fullName evidence="1">Uncharacterized protein</fullName>
    </submittedName>
</protein>
<keyword evidence="2" id="KW-1185">Reference proteome</keyword>
<gene>
    <name evidence="1" type="ORF">ACFQGH_01935</name>
</gene>
<proteinExistence type="predicted"/>
<dbReference type="Proteomes" id="UP001596312">
    <property type="component" value="Unassembled WGS sequence"/>
</dbReference>
<dbReference type="EMBL" id="JBHSXQ010000001">
    <property type="protein sequence ID" value="MFC6903954.1"/>
    <property type="molecule type" value="Genomic_DNA"/>
</dbReference>
<dbReference type="AlphaFoldDB" id="A0ABD5V1F8"/>
<name>A0ABD5V1F8_9EURY</name>
<accession>A0ABD5V1F8</accession>
<dbReference type="RefSeq" id="WP_340602449.1">
    <property type="nucleotide sequence ID" value="NZ_JBBMXV010000001.1"/>
</dbReference>
<evidence type="ECO:0000313" key="1">
    <source>
        <dbReference type="EMBL" id="MFC6903954.1"/>
    </source>
</evidence>
<evidence type="ECO:0000313" key="2">
    <source>
        <dbReference type="Proteomes" id="UP001596312"/>
    </source>
</evidence>
<comment type="caution">
    <text evidence="1">The sequence shown here is derived from an EMBL/GenBank/DDBJ whole genome shotgun (WGS) entry which is preliminary data.</text>
</comment>
<sequence>MVHRVDCLSPSARIQSIEPSDEINSEAELQRELCRLFRSTRRNEVPLGPTWMCEDGEHPDLELICFELADQ</sequence>